<dbReference type="CDD" id="cd10150">
    <property type="entry name" value="CobN_like"/>
    <property type="match status" value="1"/>
</dbReference>
<gene>
    <name evidence="5" type="ORF">DX914_08875</name>
</gene>
<feature type="compositionally biased region" description="Pro residues" evidence="1">
    <location>
        <begin position="1403"/>
        <end position="1412"/>
    </location>
</feature>
<feature type="domain" description="CobN/magnesium chelatase" evidence="4">
    <location>
        <begin position="170"/>
        <end position="497"/>
    </location>
</feature>
<feature type="signal peptide" evidence="3">
    <location>
        <begin position="1"/>
        <end position="24"/>
    </location>
</feature>
<feature type="region of interest" description="Disordered" evidence="1">
    <location>
        <begin position="1370"/>
        <end position="1415"/>
    </location>
</feature>
<accession>A0A371K5R9</accession>
<keyword evidence="6" id="KW-1185">Reference proteome</keyword>
<keyword evidence="3" id="KW-0732">Signal</keyword>
<dbReference type="InterPro" id="IPR003672">
    <property type="entry name" value="CobN/Mg_chltase"/>
</dbReference>
<evidence type="ECO:0000256" key="2">
    <source>
        <dbReference type="SAM" id="Phobius"/>
    </source>
</evidence>
<dbReference type="PANTHER" id="PTHR44119:SF4">
    <property type="entry name" value="AEROBIC COBALTOCHELATASE SUBUNIT COBN"/>
    <property type="match status" value="1"/>
</dbReference>
<dbReference type="Pfam" id="PF02514">
    <property type="entry name" value="CobN-Mg_chel"/>
    <property type="match status" value="2"/>
</dbReference>
<dbReference type="EMBL" id="QTSU01000001">
    <property type="protein sequence ID" value="RDZ29187.1"/>
    <property type="molecule type" value="Genomic_DNA"/>
</dbReference>
<feature type="chain" id="PRO_5016580690" evidence="3">
    <location>
        <begin position="25"/>
        <end position="1472"/>
    </location>
</feature>
<keyword evidence="2" id="KW-0812">Transmembrane</keyword>
<feature type="transmembrane region" description="Helical" evidence="2">
    <location>
        <begin position="1433"/>
        <end position="1454"/>
    </location>
</feature>
<feature type="domain" description="CobN/magnesium chelatase" evidence="4">
    <location>
        <begin position="844"/>
        <end position="1300"/>
    </location>
</feature>
<keyword evidence="2" id="KW-1133">Transmembrane helix</keyword>
<proteinExistence type="predicted"/>
<evidence type="ECO:0000313" key="5">
    <source>
        <dbReference type="EMBL" id="RDZ29187.1"/>
    </source>
</evidence>
<sequence>MARRNWRALWAAALLCCASMHAQAATLLGVVSERAAPETAEAAREVLAARPGDRIILRTPQQLQELDRAQLRELVAGSDAVIAVALFGEQGVRLREAATALHRRGQGPKRLYAFHGEAGLALASYRDRRGLGAFNATELTQLTQETPLPALLARAQADPFAREWLEVRALWREGGGRNLQRALRFLLEGGAVPAPEPQPDRVLRQRGRSVTAVAPDERPLLAVLDLNNADVATGDALCAQAERAGLDCLGVYARWGEASLRAVQDLRALAGARPLAAVVVLQDFVVGAAEGRDAASTAIAELDVPVFKAIRVLDRTEAQWRLSGDGLPASSVQYRVAMSELQGASQPLVLAAAGPASIDALTGVRLQRPQPLTQEMQSLVERAQRWRRLREKAPAQRKVAVIYYNHPPGRQNIGADNLDVPASLHGILSAMRAQGYRVDDLPATPALLLDRMMREGVNTPEDGGELAAMAQQVTTLSGDDYRRWFAGLPEGVRGEVSDGPLARLRAQVALARQAQELELGERRVRDAERELLHLLEGVDHRARDAALAQFRQLIDAHLRCLRGQDAAADAACAEAGRVQASLQALQVPGLRGWGPAPGKVMVHDGAVVIPGLRLGNVFIGPQPPRGWEVDEELLHANTQILPPHQYLAYYHWLRDVFGADVIVHVGRHSTYEFLPGKAVGLASDDYSRLIAGDVPGVYPYIVDGVGEGTQAKRRGLAVIVDHLTPPLAATPLYDRLLRLRQLVESFESSSSEPLRAQAASEMREQVEALQLRAELEASMADVLQVRGIGFEQADDDLLAHEIGHYLTKLQEKFMPHGLHVFGQAWDDTQLRTMLESMRELGEADALRAKLQASPPAEMAALLHGLEGGYVLPGKGNDPLRAPEALPTGRNFHGLDGDVLPTPLAQRLGAQQAERVLASGAARSGSEGVVLWASDAVRDEGVMVGFALALMGVQPRWNARGIVQGLELRPMPPGQPRRDVLVTTSGLFRDLYPNLVLLLDRGGRLALASSAHSLRAQRPDLAAALDAALAPLGEQFEQGKEAIADNGVARQWLQRVDALRAQGLADEAAGREAAWRVYGDAPGAYGAGVNRLTERSGAWRERAQIGRAYLNRMGHAYGLDAEGTPAHQAFATGLRGVERSYHGRASHLYGLLDNNDAFDYFGGLSLAVETLTGRVPQAQVLYNVDAERADVEPLQAALLREFRGRYLNPAWIRPLMRHDYAGARTISQEFLENLWGWEVTRPDLIRGWAWDEVQRVYLDDRHGLGVNEFLSKGHSQHAKAHMLALMLVAAHKGYWSTSDANVAKLGGELAELVARNGLPGSGHAAPDHPMWAWLQPRLAPAARARLQEVLARARGERGAVSTYALGAPQRAREALAQAPPQAESARSTPSAPAAAARAASAQPSTPPAAPATPPERASELLRLAPQALIRRHPLPAAALALLALILLGFGLRRGLAAPTARRRPSPASADSQS</sequence>
<reference evidence="5 6" key="1">
    <citation type="submission" date="2018-08" db="EMBL/GenBank/DDBJ databases">
        <title>Lysobacter sp. zong2l5, whole genome shotgun sequence.</title>
        <authorList>
            <person name="Zhang X."/>
            <person name="Feng G."/>
            <person name="Zhu H."/>
        </authorList>
    </citation>
    <scope>NUCLEOTIDE SEQUENCE [LARGE SCALE GENOMIC DNA]</scope>
    <source>
        <strain evidence="6">zong2l5</strain>
    </source>
</reference>
<feature type="compositionally biased region" description="Low complexity" evidence="1">
    <location>
        <begin position="1381"/>
        <end position="1402"/>
    </location>
</feature>
<protein>
    <submittedName>
        <fullName evidence="5">Cobaltochelatase subunit CobN</fullName>
    </submittedName>
</protein>
<evidence type="ECO:0000256" key="1">
    <source>
        <dbReference type="SAM" id="MobiDB-lite"/>
    </source>
</evidence>
<organism evidence="5 6">
    <name type="scientific">Lysobacter silvisoli</name>
    <dbReference type="NCBI Taxonomy" id="2293254"/>
    <lineage>
        <taxon>Bacteria</taxon>
        <taxon>Pseudomonadati</taxon>
        <taxon>Pseudomonadota</taxon>
        <taxon>Gammaproteobacteria</taxon>
        <taxon>Lysobacterales</taxon>
        <taxon>Lysobacteraceae</taxon>
        <taxon>Lysobacter</taxon>
    </lineage>
</organism>
<dbReference type="OrthoDB" id="9757976at2"/>
<dbReference type="Proteomes" id="UP000264492">
    <property type="component" value="Unassembled WGS sequence"/>
</dbReference>
<comment type="caution">
    <text evidence="5">The sequence shown here is derived from an EMBL/GenBank/DDBJ whole genome shotgun (WGS) entry which is preliminary data.</text>
</comment>
<keyword evidence="2" id="KW-0472">Membrane</keyword>
<name>A0A371K5R9_9GAMM</name>
<dbReference type="PANTHER" id="PTHR44119">
    <property type="entry name" value="MAGNESIUM-CHELATASE SUBUNIT CHLH, CHLOROPLASTIC"/>
    <property type="match status" value="1"/>
</dbReference>
<evidence type="ECO:0000313" key="6">
    <source>
        <dbReference type="Proteomes" id="UP000264492"/>
    </source>
</evidence>
<evidence type="ECO:0000256" key="3">
    <source>
        <dbReference type="SAM" id="SignalP"/>
    </source>
</evidence>
<evidence type="ECO:0000259" key="4">
    <source>
        <dbReference type="Pfam" id="PF02514"/>
    </source>
</evidence>